<reference evidence="1 2" key="1">
    <citation type="submission" date="2018-12" db="EMBL/GenBank/DDBJ databases">
        <title>Flavobacterium sp. nov., isolated from glacier ice.</title>
        <authorList>
            <person name="Liu Q."/>
            <person name="Xin Y.-H."/>
        </authorList>
    </citation>
    <scope>NUCLEOTIDE SEQUENCE [LARGE SCALE GENOMIC DNA]</scope>
    <source>
        <strain evidence="1 2">RB1N8</strain>
    </source>
</reference>
<comment type="caution">
    <text evidence="1">The sequence shown here is derived from an EMBL/GenBank/DDBJ whole genome shotgun (WGS) entry which is preliminary data.</text>
</comment>
<accession>A0A3S0Q0A0</accession>
<keyword evidence="2" id="KW-1185">Reference proteome</keyword>
<name>A0A3S0Q0A0_9FLAO</name>
<proteinExistence type="predicted"/>
<dbReference type="Proteomes" id="UP000280825">
    <property type="component" value="Unassembled WGS sequence"/>
</dbReference>
<evidence type="ECO:0000313" key="2">
    <source>
        <dbReference type="Proteomes" id="UP000280825"/>
    </source>
</evidence>
<organism evidence="1 2">
    <name type="scientific">Flavobacterium bomense</name>
    <dbReference type="NCBI Taxonomy" id="2497483"/>
    <lineage>
        <taxon>Bacteria</taxon>
        <taxon>Pseudomonadati</taxon>
        <taxon>Bacteroidota</taxon>
        <taxon>Flavobacteriia</taxon>
        <taxon>Flavobacteriales</taxon>
        <taxon>Flavobacteriaceae</taxon>
        <taxon>Flavobacterium</taxon>
    </lineage>
</organism>
<dbReference type="AlphaFoldDB" id="A0A3S0Q0A0"/>
<gene>
    <name evidence="1" type="ORF">EKL98_17050</name>
</gene>
<dbReference type="EMBL" id="RYDJ01000245">
    <property type="protein sequence ID" value="RTY94864.1"/>
    <property type="molecule type" value="Genomic_DNA"/>
</dbReference>
<protein>
    <submittedName>
        <fullName evidence="1">Gliding motility protein</fullName>
    </submittedName>
</protein>
<sequence>MIEQIGSISFTTNSGLNIVTETGSTLQIGIDGTNYPISSLPSGVSVTLQAVIANPAFEVYSITGLRGNIAVFSNKQVYVSYFGSSGFATYGGYYSGFDVKPEIISEIKVGATSSCIPDVILKISSLTSYDSFEWYKNDEIIPGEISNSYTPTEPGFYQVKGTNSNCGTFVFSDKIPVSDCPTDLDNDKVYDNIDLDNDNDGILNCTESYGNQNIDISNSNAGNI</sequence>
<evidence type="ECO:0000313" key="1">
    <source>
        <dbReference type="EMBL" id="RTY94864.1"/>
    </source>
</evidence>
<feature type="non-terminal residue" evidence="1">
    <location>
        <position position="224"/>
    </location>
</feature>